<keyword evidence="4" id="KW-1185">Reference proteome</keyword>
<name>A0AAC9XL31_9SPIR</name>
<sequence length="334" mass="38288">MLKKYFIFSLIFVLIVSCSSKNNKEKVVIYSPHTDPLLENIAERFEAETGIYVEFVQAGTDAVVERIRSEKDSPKADVMYGGSATYMEILKKEGLLEKSNPTWKDNIDPMFVDKDGYWYGPMQTPAVLFYNTNNVKGDLIPKDWSDLTNSKFKDKLLWLRAGGTANIFLAVMVYQFEKQDSIEGAWNFLKKFDDNVYRYYAESGIMYNDINSPIGNISMFVLPYIADGIYKSNYPWDIARTESGVINIIDAIAAVKNGPNPENAQKFIEFAGSKENMIILANEFNRMPTDPNALAESPQWMKEFDIPSMDIDWAYVSEKMGEWVKYFDDNIRSK</sequence>
<keyword evidence="1" id="KW-0732">Signal</keyword>
<evidence type="ECO:0000256" key="1">
    <source>
        <dbReference type="ARBA" id="ARBA00022729"/>
    </source>
</evidence>
<evidence type="ECO:0008006" key="5">
    <source>
        <dbReference type="Google" id="ProtNLM"/>
    </source>
</evidence>
<feature type="binding site" evidence="2">
    <location>
        <position position="224"/>
    </location>
    <ligand>
        <name>Fe cation</name>
        <dbReference type="ChEBI" id="CHEBI:24875"/>
    </ligand>
</feature>
<dbReference type="InterPro" id="IPR026045">
    <property type="entry name" value="Ferric-bd"/>
</dbReference>
<dbReference type="SUPFAM" id="SSF53850">
    <property type="entry name" value="Periplasmic binding protein-like II"/>
    <property type="match status" value="1"/>
</dbReference>
<dbReference type="PANTHER" id="PTHR30006:SF24">
    <property type="entry name" value="SLL0237 PROTEIN"/>
    <property type="match status" value="1"/>
</dbReference>
<dbReference type="AlphaFoldDB" id="A0AAC9XL31"/>
<proteinExistence type="predicted"/>
<protein>
    <recommendedName>
        <fullName evidence="5">ABC transporter substrate-binding protein</fullName>
    </recommendedName>
</protein>
<accession>A0AAC9XL31</accession>
<dbReference type="Pfam" id="PF13343">
    <property type="entry name" value="SBP_bac_6"/>
    <property type="match status" value="1"/>
</dbReference>
<dbReference type="PROSITE" id="PS51257">
    <property type="entry name" value="PROKAR_LIPOPROTEIN"/>
    <property type="match status" value="1"/>
</dbReference>
<evidence type="ECO:0000256" key="2">
    <source>
        <dbReference type="PIRSR" id="PIRSR002825-1"/>
    </source>
</evidence>
<dbReference type="Gene3D" id="3.40.190.10">
    <property type="entry name" value="Periplasmic binding protein-like II"/>
    <property type="match status" value="2"/>
</dbReference>
<organism evidence="3 4">
    <name type="scientific">Brachyspira hampsonii</name>
    <dbReference type="NCBI Taxonomy" id="1287055"/>
    <lineage>
        <taxon>Bacteria</taxon>
        <taxon>Pseudomonadati</taxon>
        <taxon>Spirochaetota</taxon>
        <taxon>Spirochaetia</taxon>
        <taxon>Brachyspirales</taxon>
        <taxon>Brachyspiraceae</taxon>
        <taxon>Brachyspira</taxon>
    </lineage>
</organism>
<gene>
    <name evidence="3" type="ORF">BHAMNSH16_07260</name>
</gene>
<dbReference type="PIRSF" id="PIRSF002825">
    <property type="entry name" value="CfbpA"/>
    <property type="match status" value="1"/>
</dbReference>
<dbReference type="KEGG" id="bhp:BHAMNSH16_07260"/>
<dbReference type="RefSeq" id="WP_008729008.1">
    <property type="nucleotide sequence ID" value="NZ_CP019914.1"/>
</dbReference>
<reference evidence="3 4" key="1">
    <citation type="submission" date="2017-02" db="EMBL/GenBank/DDBJ databases">
        <title>Complete genome sequence of Brachyspira hampsonii genomovar I strain NSH-16 (ATCC BAA-2463).</title>
        <authorList>
            <person name="Mirajkar N.S."/>
            <person name="Gebhart C.J."/>
        </authorList>
    </citation>
    <scope>NUCLEOTIDE SEQUENCE [LARGE SCALE GENOMIC DNA]</scope>
    <source>
        <strain evidence="3 4">NSH-16</strain>
    </source>
</reference>
<dbReference type="EMBL" id="CP019914">
    <property type="protein sequence ID" value="ASJ21449.1"/>
    <property type="molecule type" value="Genomic_DNA"/>
</dbReference>
<dbReference type="PANTHER" id="PTHR30006">
    <property type="entry name" value="THIAMINE-BINDING PERIPLASMIC PROTEIN-RELATED"/>
    <property type="match status" value="1"/>
</dbReference>
<evidence type="ECO:0000313" key="4">
    <source>
        <dbReference type="Proteomes" id="UP000264880"/>
    </source>
</evidence>
<dbReference type="GO" id="GO:0046872">
    <property type="term" value="F:metal ion binding"/>
    <property type="evidence" value="ECO:0007669"/>
    <property type="project" value="UniProtKB-KW"/>
</dbReference>
<keyword evidence="2" id="KW-0479">Metal-binding</keyword>
<evidence type="ECO:0000313" key="3">
    <source>
        <dbReference type="EMBL" id="ASJ21449.1"/>
    </source>
</evidence>
<keyword evidence="2" id="KW-0408">Iron</keyword>
<dbReference type="Proteomes" id="UP000264880">
    <property type="component" value="Chromosome"/>
</dbReference>